<dbReference type="AlphaFoldDB" id="A0AA40A9C3"/>
<accession>A0AA40A9C3</accession>
<sequence length="107" mass="12629">MVVHLRHCRLSVAKRGATDSEDVSRPTPYLLLLSRWVPNPGRACSRYRRLSIESRFELEILYCLNAIYKWNNTAWFKTSRRHFMEVDTCLARIQRNILSVQLLSYAV</sequence>
<evidence type="ECO:0000313" key="2">
    <source>
        <dbReference type="Proteomes" id="UP001172102"/>
    </source>
</evidence>
<comment type="caution">
    <text evidence="1">The sequence shown here is derived from an EMBL/GenBank/DDBJ whole genome shotgun (WGS) entry which is preliminary data.</text>
</comment>
<organism evidence="1 2">
    <name type="scientific">Lasiosphaeris hirsuta</name>
    <dbReference type="NCBI Taxonomy" id="260670"/>
    <lineage>
        <taxon>Eukaryota</taxon>
        <taxon>Fungi</taxon>
        <taxon>Dikarya</taxon>
        <taxon>Ascomycota</taxon>
        <taxon>Pezizomycotina</taxon>
        <taxon>Sordariomycetes</taxon>
        <taxon>Sordariomycetidae</taxon>
        <taxon>Sordariales</taxon>
        <taxon>Lasiosphaeriaceae</taxon>
        <taxon>Lasiosphaeris</taxon>
    </lineage>
</organism>
<name>A0AA40A9C3_9PEZI</name>
<keyword evidence="2" id="KW-1185">Reference proteome</keyword>
<proteinExistence type="predicted"/>
<gene>
    <name evidence="1" type="ORF">B0H67DRAFT_585822</name>
</gene>
<dbReference type="Proteomes" id="UP001172102">
    <property type="component" value="Unassembled WGS sequence"/>
</dbReference>
<reference evidence="1" key="1">
    <citation type="submission" date="2023-06" db="EMBL/GenBank/DDBJ databases">
        <title>Genome-scale phylogeny and comparative genomics of the fungal order Sordariales.</title>
        <authorList>
            <consortium name="Lawrence Berkeley National Laboratory"/>
            <person name="Hensen N."/>
            <person name="Bonometti L."/>
            <person name="Westerberg I."/>
            <person name="Brannstrom I.O."/>
            <person name="Guillou S."/>
            <person name="Cros-Aarteil S."/>
            <person name="Calhoun S."/>
            <person name="Haridas S."/>
            <person name="Kuo A."/>
            <person name="Mondo S."/>
            <person name="Pangilinan J."/>
            <person name="Riley R."/>
            <person name="Labutti K."/>
            <person name="Andreopoulos B."/>
            <person name="Lipzen A."/>
            <person name="Chen C."/>
            <person name="Yanf M."/>
            <person name="Daum C."/>
            <person name="Ng V."/>
            <person name="Clum A."/>
            <person name="Steindorff A."/>
            <person name="Ohm R."/>
            <person name="Martin F."/>
            <person name="Silar P."/>
            <person name="Natvig D."/>
            <person name="Lalanne C."/>
            <person name="Gautier V."/>
            <person name="Ament-Velasquez S.L."/>
            <person name="Kruys A."/>
            <person name="Hutchinson M.I."/>
            <person name="Powell A.J."/>
            <person name="Barry K."/>
            <person name="Miller A.N."/>
            <person name="Grigoriev I.V."/>
            <person name="Debuchy R."/>
            <person name="Gladieux P."/>
            <person name="Thoren M.H."/>
            <person name="Johannesson H."/>
        </authorList>
    </citation>
    <scope>NUCLEOTIDE SEQUENCE</scope>
    <source>
        <strain evidence="1">SMH4607-1</strain>
    </source>
</reference>
<evidence type="ECO:0000313" key="1">
    <source>
        <dbReference type="EMBL" id="KAK0711614.1"/>
    </source>
</evidence>
<dbReference type="EMBL" id="JAUKUA010000005">
    <property type="protein sequence ID" value="KAK0711614.1"/>
    <property type="molecule type" value="Genomic_DNA"/>
</dbReference>
<protein>
    <submittedName>
        <fullName evidence="1">Uncharacterized protein</fullName>
    </submittedName>
</protein>